<feature type="region of interest" description="Disordered" evidence="7">
    <location>
        <begin position="1"/>
        <end position="91"/>
    </location>
</feature>
<accession>A0A398CS96</accession>
<evidence type="ECO:0000256" key="2">
    <source>
        <dbReference type="ARBA" id="ARBA00010876"/>
    </source>
</evidence>
<evidence type="ECO:0000259" key="8">
    <source>
        <dbReference type="Pfam" id="PF00849"/>
    </source>
</evidence>
<evidence type="ECO:0000313" key="9">
    <source>
        <dbReference type="EMBL" id="RIE02251.1"/>
    </source>
</evidence>
<dbReference type="InterPro" id="IPR006225">
    <property type="entry name" value="PsdUridine_synth_RluC/D"/>
</dbReference>
<organism evidence="9 10">
    <name type="scientific">Cohnella faecalis</name>
    <dbReference type="NCBI Taxonomy" id="2315694"/>
    <lineage>
        <taxon>Bacteria</taxon>
        <taxon>Bacillati</taxon>
        <taxon>Bacillota</taxon>
        <taxon>Bacilli</taxon>
        <taxon>Bacillales</taxon>
        <taxon>Paenibacillaceae</taxon>
        <taxon>Cohnella</taxon>
    </lineage>
</organism>
<protein>
    <recommendedName>
        <fullName evidence="4">RNA pseudouridylate synthase</fullName>
    </recommendedName>
    <alternativeName>
        <fullName evidence="5">RNA-uridine isomerase</fullName>
    </alternativeName>
</protein>
<dbReference type="PANTHER" id="PTHR21600">
    <property type="entry name" value="MITOCHONDRIAL RNA PSEUDOURIDINE SYNTHASE"/>
    <property type="match status" value="1"/>
</dbReference>
<feature type="active site" evidence="6">
    <location>
        <position position="264"/>
    </location>
</feature>
<evidence type="ECO:0000256" key="6">
    <source>
        <dbReference type="PIRSR" id="PIRSR606225-1"/>
    </source>
</evidence>
<dbReference type="Gene3D" id="3.30.2350.10">
    <property type="entry name" value="Pseudouridine synthase"/>
    <property type="match status" value="1"/>
</dbReference>
<sequence>MNDKPARRAPARHNAKPKPIIPAGKNAKHAALALEREKKQAEAEAKAKQGSRNSRKTAKAKERPKAGTAEAKGQRGIKPAAPEGDNNPTKKDAYATERKKVLAEVAALQKAKQPVGRSKSKTSAKTRLTAKQAAVPPRSFEVQEPSELLAFLISQLKNEGRNSIKSILARGQVSVDGQALTAYNYPLKPGQTVSVSRARAKEATRFAGLSILHEDDDVIVINKDAGLLSIATEQEKELTAYRQLTEHVRAGDPSRRIFVLHRLDRDTSGVMMFAKSEQVQKSMQDAWKDVVKERTYVALVEGTVTASEGTISSWLKENAAMKVYSSPEPNDGQHAVTHYKVVQAGRQYSLLQVNLETGRKNQIRVHLQDIGHPIAGDKKYGAKTKPIGRLGLHASVLSFEHPRTGELMRFDTGVPTAFRKPLS</sequence>
<feature type="compositionally biased region" description="Basic residues" evidence="7">
    <location>
        <begin position="7"/>
        <end position="16"/>
    </location>
</feature>
<dbReference type="Gene3D" id="3.10.290.10">
    <property type="entry name" value="RNA-binding S4 domain"/>
    <property type="match status" value="1"/>
</dbReference>
<dbReference type="SUPFAM" id="SSF55174">
    <property type="entry name" value="Alpha-L RNA-binding motif"/>
    <property type="match status" value="1"/>
</dbReference>
<comment type="similarity">
    <text evidence="2">Belongs to the pseudouridine synthase RluA family.</text>
</comment>
<dbReference type="Pfam" id="PF00849">
    <property type="entry name" value="PseudoU_synth_2"/>
    <property type="match status" value="1"/>
</dbReference>
<dbReference type="GO" id="GO:0000455">
    <property type="term" value="P:enzyme-directed rRNA pseudouridine synthesis"/>
    <property type="evidence" value="ECO:0007669"/>
    <property type="project" value="TreeGrafter"/>
</dbReference>
<dbReference type="OrthoDB" id="9773999at2"/>
<keyword evidence="3" id="KW-0413">Isomerase</keyword>
<dbReference type="PROSITE" id="PS01129">
    <property type="entry name" value="PSI_RLU"/>
    <property type="match status" value="1"/>
</dbReference>
<dbReference type="InterPro" id="IPR006145">
    <property type="entry name" value="PsdUridine_synth_RsuA/RluA"/>
</dbReference>
<evidence type="ECO:0000256" key="5">
    <source>
        <dbReference type="ARBA" id="ARBA00033164"/>
    </source>
</evidence>
<dbReference type="InterPro" id="IPR050188">
    <property type="entry name" value="RluA_PseudoU_synthase"/>
</dbReference>
<comment type="caution">
    <text evidence="9">The sequence shown here is derived from an EMBL/GenBank/DDBJ whole genome shotgun (WGS) entry which is preliminary data.</text>
</comment>
<dbReference type="CDD" id="cd02869">
    <property type="entry name" value="PseudoU_synth_RluA_like"/>
    <property type="match status" value="1"/>
</dbReference>
<dbReference type="NCBIfam" id="TIGR00005">
    <property type="entry name" value="rluA_subfam"/>
    <property type="match status" value="1"/>
</dbReference>
<dbReference type="GO" id="GO:0140098">
    <property type="term" value="F:catalytic activity, acting on RNA"/>
    <property type="evidence" value="ECO:0007669"/>
    <property type="project" value="UniProtKB-ARBA"/>
</dbReference>
<feature type="region of interest" description="Disordered" evidence="7">
    <location>
        <begin position="112"/>
        <end position="138"/>
    </location>
</feature>
<evidence type="ECO:0000256" key="3">
    <source>
        <dbReference type="ARBA" id="ARBA00023235"/>
    </source>
</evidence>
<evidence type="ECO:0000256" key="1">
    <source>
        <dbReference type="ARBA" id="ARBA00000073"/>
    </source>
</evidence>
<dbReference type="AlphaFoldDB" id="A0A398CS96"/>
<gene>
    <name evidence="9" type="ORF">D3H35_16080</name>
</gene>
<dbReference type="Proteomes" id="UP000266340">
    <property type="component" value="Unassembled WGS sequence"/>
</dbReference>
<keyword evidence="10" id="KW-1185">Reference proteome</keyword>
<dbReference type="EMBL" id="QXJM01000039">
    <property type="protein sequence ID" value="RIE02251.1"/>
    <property type="molecule type" value="Genomic_DNA"/>
</dbReference>
<feature type="compositionally biased region" description="Basic and acidic residues" evidence="7">
    <location>
        <begin position="34"/>
        <end position="47"/>
    </location>
</feature>
<evidence type="ECO:0000256" key="4">
    <source>
        <dbReference type="ARBA" id="ARBA00031870"/>
    </source>
</evidence>
<proteinExistence type="inferred from homology"/>
<reference evidence="9 10" key="1">
    <citation type="submission" date="2018-09" db="EMBL/GenBank/DDBJ databases">
        <title>Cohnella cavernae sp. nov., isolated from a karst cave.</title>
        <authorList>
            <person name="Zhu H."/>
        </authorList>
    </citation>
    <scope>NUCLEOTIDE SEQUENCE [LARGE SCALE GENOMIC DNA]</scope>
    <source>
        <strain evidence="9 10">K2E09-144</strain>
    </source>
</reference>
<feature type="domain" description="Pseudouridine synthase RsuA/RluA-like" evidence="8">
    <location>
        <begin position="217"/>
        <end position="368"/>
    </location>
</feature>
<dbReference type="GO" id="GO:0009982">
    <property type="term" value="F:pseudouridine synthase activity"/>
    <property type="evidence" value="ECO:0007669"/>
    <property type="project" value="InterPro"/>
</dbReference>
<dbReference type="PANTHER" id="PTHR21600:SF44">
    <property type="entry name" value="RIBOSOMAL LARGE SUBUNIT PSEUDOURIDINE SYNTHASE D"/>
    <property type="match status" value="1"/>
</dbReference>
<dbReference type="InterPro" id="IPR006224">
    <property type="entry name" value="PsdUridine_synth_RluA-like_CS"/>
</dbReference>
<name>A0A398CS96_9BACL</name>
<dbReference type="CDD" id="cd00165">
    <property type="entry name" value="S4"/>
    <property type="match status" value="1"/>
</dbReference>
<dbReference type="InterPro" id="IPR036986">
    <property type="entry name" value="S4_RNA-bd_sf"/>
</dbReference>
<comment type="catalytic activity">
    <reaction evidence="1">
        <text>a uridine in RNA = a pseudouridine in RNA</text>
        <dbReference type="Rhea" id="RHEA:48348"/>
        <dbReference type="Rhea" id="RHEA-COMP:12068"/>
        <dbReference type="Rhea" id="RHEA-COMP:12069"/>
        <dbReference type="ChEBI" id="CHEBI:65314"/>
        <dbReference type="ChEBI" id="CHEBI:65315"/>
    </reaction>
</comment>
<dbReference type="GO" id="GO:0003723">
    <property type="term" value="F:RNA binding"/>
    <property type="evidence" value="ECO:0007669"/>
    <property type="project" value="InterPro"/>
</dbReference>
<evidence type="ECO:0000313" key="10">
    <source>
        <dbReference type="Proteomes" id="UP000266340"/>
    </source>
</evidence>
<dbReference type="SUPFAM" id="SSF55120">
    <property type="entry name" value="Pseudouridine synthase"/>
    <property type="match status" value="1"/>
</dbReference>
<dbReference type="InterPro" id="IPR020103">
    <property type="entry name" value="PsdUridine_synth_cat_dom_sf"/>
</dbReference>
<evidence type="ECO:0000256" key="7">
    <source>
        <dbReference type="SAM" id="MobiDB-lite"/>
    </source>
</evidence>